<dbReference type="Proteomes" id="UP000475862">
    <property type="component" value="Unassembled WGS sequence"/>
</dbReference>
<gene>
    <name evidence="1" type="ORF">AGLY_013205</name>
</gene>
<reference evidence="1 2" key="1">
    <citation type="submission" date="2019-08" db="EMBL/GenBank/DDBJ databases">
        <title>The genome of the soybean aphid Biotype 1, its phylome, world population structure and adaptation to the North American continent.</title>
        <authorList>
            <person name="Giordano R."/>
            <person name="Donthu R.K."/>
            <person name="Hernandez A.G."/>
            <person name="Wright C.L."/>
            <person name="Zimin A.V."/>
        </authorList>
    </citation>
    <scope>NUCLEOTIDE SEQUENCE [LARGE SCALE GENOMIC DNA]</scope>
    <source>
        <tissue evidence="1">Whole aphids</tissue>
    </source>
</reference>
<accession>A0A6G0T5U1</accession>
<organism evidence="1 2">
    <name type="scientific">Aphis glycines</name>
    <name type="common">Soybean aphid</name>
    <dbReference type="NCBI Taxonomy" id="307491"/>
    <lineage>
        <taxon>Eukaryota</taxon>
        <taxon>Metazoa</taxon>
        <taxon>Ecdysozoa</taxon>
        <taxon>Arthropoda</taxon>
        <taxon>Hexapoda</taxon>
        <taxon>Insecta</taxon>
        <taxon>Pterygota</taxon>
        <taxon>Neoptera</taxon>
        <taxon>Paraneoptera</taxon>
        <taxon>Hemiptera</taxon>
        <taxon>Sternorrhyncha</taxon>
        <taxon>Aphidomorpha</taxon>
        <taxon>Aphidoidea</taxon>
        <taxon>Aphididae</taxon>
        <taxon>Aphidini</taxon>
        <taxon>Aphis</taxon>
        <taxon>Aphis</taxon>
    </lineage>
</organism>
<comment type="caution">
    <text evidence="1">The sequence shown here is derived from an EMBL/GenBank/DDBJ whole genome shotgun (WGS) entry which is preliminary data.</text>
</comment>
<dbReference type="EMBL" id="VYZN01000054">
    <property type="protein sequence ID" value="KAE9526557.1"/>
    <property type="molecule type" value="Genomic_DNA"/>
</dbReference>
<protein>
    <submittedName>
        <fullName evidence="1">Uncharacterized protein</fullName>
    </submittedName>
</protein>
<sequence>MYVVINIANKTGITKNCFKNVVVPSNLIIVIIKSPLSLAVSVVSSAARASKALIRYITTAFRHHTNSSLRVWCLERINIMDKWMFCRSYSGNITPLLVSNSTITIGSSNLSGDLNEYCLSESLLKPVQITKYFERLGAIIPNQLSFGDKLNPQLIQGRTIKAPPPADSTMQATNFGFTAQNVESHEDLDTRIFSRSRRSAESYEFNAITYRV</sequence>
<evidence type="ECO:0000313" key="2">
    <source>
        <dbReference type="Proteomes" id="UP000475862"/>
    </source>
</evidence>
<keyword evidence="2" id="KW-1185">Reference proteome</keyword>
<name>A0A6G0T5U1_APHGL</name>
<proteinExistence type="predicted"/>
<evidence type="ECO:0000313" key="1">
    <source>
        <dbReference type="EMBL" id="KAE9526557.1"/>
    </source>
</evidence>
<dbReference type="AlphaFoldDB" id="A0A6G0T5U1"/>